<feature type="active site" evidence="7">
    <location>
        <position position="78"/>
    </location>
</feature>
<evidence type="ECO:0000256" key="7">
    <source>
        <dbReference type="HAMAP-Rule" id="MF_00957"/>
    </source>
</evidence>
<dbReference type="EC" id="2.7.7.19" evidence="7"/>
<dbReference type="GO" id="GO:0005524">
    <property type="term" value="F:ATP binding"/>
    <property type="evidence" value="ECO:0007669"/>
    <property type="project" value="UniProtKB-UniRule"/>
</dbReference>
<keyword evidence="14" id="KW-1185">Reference proteome</keyword>
<protein>
    <recommendedName>
        <fullName evidence="7">Poly(A) polymerase I</fullName>
        <shortName evidence="7">PAP I</shortName>
        <ecNumber evidence="7">2.7.7.19</ecNumber>
    </recommendedName>
</protein>
<dbReference type="InterPro" id="IPR010206">
    <property type="entry name" value="PolA_pol_I"/>
</dbReference>
<organism evidence="13 14">
    <name type="scientific">Aliikangiella marina</name>
    <dbReference type="NCBI Taxonomy" id="1712262"/>
    <lineage>
        <taxon>Bacteria</taxon>
        <taxon>Pseudomonadati</taxon>
        <taxon>Pseudomonadota</taxon>
        <taxon>Gammaproteobacteria</taxon>
        <taxon>Oceanospirillales</taxon>
        <taxon>Pleioneaceae</taxon>
        <taxon>Aliikangiella</taxon>
    </lineage>
</organism>
<dbReference type="PANTHER" id="PTHR43051:SF1">
    <property type="entry name" value="POLYNUCLEOTIDE ADENYLYLTRANSFERASE FAMILY PROTEIN"/>
    <property type="match status" value="1"/>
</dbReference>
<dbReference type="CDD" id="cd05398">
    <property type="entry name" value="NT_ClassII-CCAase"/>
    <property type="match status" value="1"/>
</dbReference>
<feature type="region of interest" description="Disordered" evidence="9">
    <location>
        <begin position="429"/>
        <end position="463"/>
    </location>
</feature>
<dbReference type="Gene3D" id="1.10.3090.10">
    <property type="entry name" value="cca-adding enzyme, domain 2"/>
    <property type="match status" value="1"/>
</dbReference>
<feature type="active site" evidence="7">
    <location>
        <position position="156"/>
    </location>
</feature>
<evidence type="ECO:0000256" key="6">
    <source>
        <dbReference type="ARBA" id="ARBA00023163"/>
    </source>
</evidence>
<dbReference type="InterPro" id="IPR002646">
    <property type="entry name" value="PolA_pol_head_dom"/>
</dbReference>
<dbReference type="NCBIfam" id="TIGR01942">
    <property type="entry name" value="pcnB"/>
    <property type="match status" value="1"/>
</dbReference>
<dbReference type="Proteomes" id="UP000317839">
    <property type="component" value="Unassembled WGS sequence"/>
</dbReference>
<reference evidence="13 14" key="1">
    <citation type="submission" date="2019-06" db="EMBL/GenBank/DDBJ databases">
        <title>Draft genome of Aliikangiella marina GYP-15.</title>
        <authorList>
            <person name="Wang G."/>
        </authorList>
    </citation>
    <scope>NUCLEOTIDE SEQUENCE [LARGE SCALE GENOMIC DNA]</scope>
    <source>
        <strain evidence="13 14">GYP-15</strain>
    </source>
</reference>
<accession>A0A545TEG5</accession>
<comment type="function">
    <text evidence="7">Adds poly(A) tail to the 3' end of many RNAs, which usually targets these RNAs for decay. Plays a significant role in the global control of gene expression, through influencing the rate of transcript degradation, and in the general RNA quality control.</text>
</comment>
<name>A0A545TEG5_9GAMM</name>
<comment type="similarity">
    <text evidence="7 8">Belongs to the tRNA nucleotidyltransferase/poly(A) polymerase family.</text>
</comment>
<dbReference type="FunFam" id="3.30.460.10:FF:000035">
    <property type="entry name" value="Poly(A) polymerase I"/>
    <property type="match status" value="1"/>
</dbReference>
<dbReference type="Pfam" id="PF12627">
    <property type="entry name" value="PolyA_pol_RNAbd"/>
    <property type="match status" value="1"/>
</dbReference>
<dbReference type="Pfam" id="PF12626">
    <property type="entry name" value="PolyA_pol_arg_C"/>
    <property type="match status" value="1"/>
</dbReference>
<keyword evidence="2 7" id="KW-0808">Transferase</keyword>
<dbReference type="InterPro" id="IPR025866">
    <property type="entry name" value="PolyA_pol_arg_C_dom"/>
</dbReference>
<keyword evidence="5 7" id="KW-0694">RNA-binding</keyword>
<comment type="catalytic activity">
    <reaction evidence="7">
        <text>RNA(n) + ATP = RNA(n)-3'-adenine ribonucleotide + diphosphate</text>
        <dbReference type="Rhea" id="RHEA:11332"/>
        <dbReference type="Rhea" id="RHEA-COMP:14527"/>
        <dbReference type="Rhea" id="RHEA-COMP:17347"/>
        <dbReference type="ChEBI" id="CHEBI:30616"/>
        <dbReference type="ChEBI" id="CHEBI:33019"/>
        <dbReference type="ChEBI" id="CHEBI:140395"/>
        <dbReference type="ChEBI" id="CHEBI:173115"/>
        <dbReference type="EC" id="2.7.7.19"/>
    </reaction>
</comment>
<feature type="domain" description="Poly A polymerase head" evidence="10">
    <location>
        <begin position="58"/>
        <end position="187"/>
    </location>
</feature>
<dbReference type="GO" id="GO:0006397">
    <property type="term" value="P:mRNA processing"/>
    <property type="evidence" value="ECO:0007669"/>
    <property type="project" value="UniProtKB-KW"/>
</dbReference>
<keyword evidence="3 7" id="KW-0547">Nucleotide-binding</keyword>
<sequence>MFPAEPEEQQTEQVTVAPQLPKHQLKILQRAEHSVSRKKISKNALKVLYRLYGADYEAYLVGGGVRDILLGLSPKDFDIATSATPEQVSKQFRNCRLIGRRFRLAHILFGREIIEVATFRASHENSSSQDAKLSEQGVLVRDNVYGNLEEDAFRRDFTINALYYSAKDFTVLDHVGGLKDLEARQLRLIGDPVARYREDPVRILRAIRLSCKLDLRIEKSTKAPIPKLAEMLEHVSPARLWDESHKLLLAGHALDTWRAMRGYKVALHIFKQTCASLRNDESGKFNQFVESALANTDKRIHQELPVTPAFLFAVFLWRPQQVLAKKLSNKGLAPYEASQKAASKVIEKQRETIAIPKRFSLVVKEIWALQFQLVNLRKRSVERVSQHPRFRAAYDFLCLRAGDNQELKQLAQWWTDYQEVSPEIRNIMVKKLGAPQQGKKGRSKKRPNRQRNKPRTRVDHDKH</sequence>
<dbReference type="AlphaFoldDB" id="A0A545TEG5"/>
<evidence type="ECO:0000256" key="5">
    <source>
        <dbReference type="ARBA" id="ARBA00022884"/>
    </source>
</evidence>
<keyword evidence="4 7" id="KW-0067">ATP-binding</keyword>
<proteinExistence type="inferred from homology"/>
<dbReference type="OrthoDB" id="9805698at2"/>
<dbReference type="SUPFAM" id="SSF81891">
    <property type="entry name" value="Poly A polymerase C-terminal region-like"/>
    <property type="match status" value="1"/>
</dbReference>
<dbReference type="GO" id="GO:1990817">
    <property type="term" value="F:poly(A) RNA polymerase activity"/>
    <property type="evidence" value="ECO:0007669"/>
    <property type="project" value="UniProtKB-UniRule"/>
</dbReference>
<evidence type="ECO:0000256" key="3">
    <source>
        <dbReference type="ARBA" id="ARBA00022741"/>
    </source>
</evidence>
<keyword evidence="1 7" id="KW-0507">mRNA processing</keyword>
<evidence type="ECO:0000256" key="4">
    <source>
        <dbReference type="ARBA" id="ARBA00022840"/>
    </source>
</evidence>
<dbReference type="GO" id="GO:0003723">
    <property type="term" value="F:RNA binding"/>
    <property type="evidence" value="ECO:0007669"/>
    <property type="project" value="UniProtKB-UniRule"/>
</dbReference>
<feature type="domain" description="Polymerase A arginine-rich C-terminal" evidence="11">
    <location>
        <begin position="331"/>
        <end position="449"/>
    </location>
</feature>
<evidence type="ECO:0000259" key="11">
    <source>
        <dbReference type="Pfam" id="PF12626"/>
    </source>
</evidence>
<dbReference type="GO" id="GO:0043633">
    <property type="term" value="P:polyadenylation-dependent RNA catabolic process"/>
    <property type="evidence" value="ECO:0007669"/>
    <property type="project" value="InterPro"/>
</dbReference>
<dbReference type="HAMAP" id="MF_00957">
    <property type="entry name" value="PolyA_pol"/>
    <property type="match status" value="1"/>
</dbReference>
<keyword evidence="13" id="KW-0548">Nucleotidyltransferase</keyword>
<dbReference type="Pfam" id="PF01743">
    <property type="entry name" value="PolyA_pol"/>
    <property type="match status" value="1"/>
</dbReference>
<gene>
    <name evidence="7 13" type="primary">pcnB</name>
    <name evidence="13" type="ORF">FLL45_07525</name>
</gene>
<dbReference type="InterPro" id="IPR052191">
    <property type="entry name" value="tRNA_ntf/polyA_polymerase_I"/>
</dbReference>
<evidence type="ECO:0000313" key="14">
    <source>
        <dbReference type="Proteomes" id="UP000317839"/>
    </source>
</evidence>
<feature type="domain" description="tRNA nucleotidyltransferase/poly(A) polymerase RNA and SrmB- binding" evidence="12">
    <location>
        <begin position="215"/>
        <end position="274"/>
    </location>
</feature>
<evidence type="ECO:0000259" key="12">
    <source>
        <dbReference type="Pfam" id="PF12627"/>
    </source>
</evidence>
<dbReference type="SUPFAM" id="SSF81301">
    <property type="entry name" value="Nucleotidyltransferase"/>
    <property type="match status" value="1"/>
</dbReference>
<feature type="compositionally biased region" description="Basic residues" evidence="9">
    <location>
        <begin position="439"/>
        <end position="455"/>
    </location>
</feature>
<evidence type="ECO:0000256" key="1">
    <source>
        <dbReference type="ARBA" id="ARBA00022664"/>
    </source>
</evidence>
<dbReference type="Gene3D" id="3.30.460.10">
    <property type="entry name" value="Beta Polymerase, domain 2"/>
    <property type="match status" value="1"/>
</dbReference>
<dbReference type="PANTHER" id="PTHR43051">
    <property type="entry name" value="POLYNUCLEOTIDE ADENYLYLTRANSFERASE FAMILY PROTEIN"/>
    <property type="match status" value="1"/>
</dbReference>
<dbReference type="InterPro" id="IPR032828">
    <property type="entry name" value="PolyA_RNA-bd"/>
</dbReference>
<comment type="caution">
    <text evidence="13">The sequence shown here is derived from an EMBL/GenBank/DDBJ whole genome shotgun (WGS) entry which is preliminary data.</text>
</comment>
<dbReference type="InterPro" id="IPR043519">
    <property type="entry name" value="NT_sf"/>
</dbReference>
<evidence type="ECO:0000256" key="9">
    <source>
        <dbReference type="SAM" id="MobiDB-lite"/>
    </source>
</evidence>
<evidence type="ECO:0000256" key="2">
    <source>
        <dbReference type="ARBA" id="ARBA00022679"/>
    </source>
</evidence>
<dbReference type="EMBL" id="VIKR01000002">
    <property type="protein sequence ID" value="TQV75617.1"/>
    <property type="molecule type" value="Genomic_DNA"/>
</dbReference>
<feature type="active site" evidence="7">
    <location>
        <position position="76"/>
    </location>
</feature>
<evidence type="ECO:0000259" key="10">
    <source>
        <dbReference type="Pfam" id="PF01743"/>
    </source>
</evidence>
<keyword evidence="6 7" id="KW-0804">Transcription</keyword>
<evidence type="ECO:0000313" key="13">
    <source>
        <dbReference type="EMBL" id="TQV75617.1"/>
    </source>
</evidence>
<evidence type="ECO:0000256" key="8">
    <source>
        <dbReference type="RuleBase" id="RU003953"/>
    </source>
</evidence>